<dbReference type="InterPro" id="IPR036895">
    <property type="entry name" value="Uracil-DNA_glycosylase-like_sf"/>
</dbReference>
<dbReference type="Proteomes" id="UP000198528">
    <property type="component" value="Unassembled WGS sequence"/>
</dbReference>
<dbReference type="SMART" id="SM00987">
    <property type="entry name" value="UreE_C"/>
    <property type="match status" value="1"/>
</dbReference>
<dbReference type="InterPro" id="IPR005122">
    <property type="entry name" value="Uracil-DNA_glycosylase-like"/>
</dbReference>
<keyword evidence="7 8" id="KW-0234">DNA repair</keyword>
<comment type="catalytic activity">
    <reaction evidence="1 8 10">
        <text>Hydrolyzes single-stranded DNA or mismatched double-stranded DNA and polynucleotides, releasing free uracil.</text>
        <dbReference type="EC" id="3.2.2.27"/>
    </reaction>
</comment>
<evidence type="ECO:0000256" key="6">
    <source>
        <dbReference type="ARBA" id="ARBA00022801"/>
    </source>
</evidence>
<dbReference type="NCBIfam" id="NF003588">
    <property type="entry name" value="PRK05254.1-1"/>
    <property type="match status" value="1"/>
</dbReference>
<dbReference type="NCBIfam" id="NF003592">
    <property type="entry name" value="PRK05254.1-5"/>
    <property type="match status" value="1"/>
</dbReference>
<evidence type="ECO:0000256" key="5">
    <source>
        <dbReference type="ARBA" id="ARBA00022763"/>
    </source>
</evidence>
<dbReference type="HAMAP" id="MF_00148">
    <property type="entry name" value="UDG"/>
    <property type="match status" value="1"/>
</dbReference>
<dbReference type="PANTHER" id="PTHR11264">
    <property type="entry name" value="URACIL-DNA GLYCOSYLASE"/>
    <property type="match status" value="1"/>
</dbReference>
<dbReference type="NCBIfam" id="TIGR00628">
    <property type="entry name" value="ung"/>
    <property type="match status" value="1"/>
</dbReference>
<proteinExistence type="inferred from homology"/>
<dbReference type="PANTHER" id="PTHR11264:SF0">
    <property type="entry name" value="URACIL-DNA GLYCOSYLASE"/>
    <property type="match status" value="1"/>
</dbReference>
<dbReference type="CDD" id="cd10027">
    <property type="entry name" value="UDG-F1-like"/>
    <property type="match status" value="1"/>
</dbReference>
<evidence type="ECO:0000313" key="12">
    <source>
        <dbReference type="EMBL" id="SDC04819.1"/>
    </source>
</evidence>
<evidence type="ECO:0000256" key="10">
    <source>
        <dbReference type="RuleBase" id="RU003780"/>
    </source>
</evidence>
<protein>
    <recommendedName>
        <fullName evidence="4 8">Uracil-DNA glycosylase</fullName>
        <shortName evidence="8">UDG</shortName>
        <ecNumber evidence="4 8">3.2.2.27</ecNumber>
    </recommendedName>
</protein>
<dbReference type="GO" id="GO:0097510">
    <property type="term" value="P:base-excision repair, AP site formation via deaminated base removal"/>
    <property type="evidence" value="ECO:0007669"/>
    <property type="project" value="TreeGrafter"/>
</dbReference>
<dbReference type="AlphaFoldDB" id="A0A1G6IE60"/>
<dbReference type="RefSeq" id="WP_090844945.1">
    <property type="nucleotide sequence ID" value="NZ_FMZL01000002.1"/>
</dbReference>
<comment type="subcellular location">
    <subcellularLocation>
        <location evidence="8">Cytoplasm</location>
    </subcellularLocation>
</comment>
<dbReference type="PROSITE" id="PS00130">
    <property type="entry name" value="U_DNA_GLYCOSYLASE"/>
    <property type="match status" value="1"/>
</dbReference>
<evidence type="ECO:0000313" key="13">
    <source>
        <dbReference type="Proteomes" id="UP000198528"/>
    </source>
</evidence>
<keyword evidence="13" id="KW-1185">Reference proteome</keyword>
<dbReference type="GO" id="GO:0004844">
    <property type="term" value="F:uracil DNA N-glycosylase activity"/>
    <property type="evidence" value="ECO:0007669"/>
    <property type="project" value="UniProtKB-UniRule"/>
</dbReference>
<evidence type="ECO:0000256" key="4">
    <source>
        <dbReference type="ARBA" id="ARBA00012030"/>
    </source>
</evidence>
<evidence type="ECO:0000256" key="3">
    <source>
        <dbReference type="ARBA" id="ARBA00008184"/>
    </source>
</evidence>
<gene>
    <name evidence="8" type="primary">ung</name>
    <name evidence="12" type="ORF">SAMN04487824_102137</name>
</gene>
<evidence type="ECO:0000256" key="1">
    <source>
        <dbReference type="ARBA" id="ARBA00001400"/>
    </source>
</evidence>
<dbReference type="InterPro" id="IPR002043">
    <property type="entry name" value="UDG_fam1"/>
</dbReference>
<dbReference type="InterPro" id="IPR018085">
    <property type="entry name" value="Ura-DNA_Glyclase_AS"/>
</dbReference>
<evidence type="ECO:0000259" key="11">
    <source>
        <dbReference type="SMART" id="SM00986"/>
    </source>
</evidence>
<comment type="similarity">
    <text evidence="3 8 10">Belongs to the uracil-DNA glycosylase (UDG) superfamily. UNG family.</text>
</comment>
<feature type="domain" description="Uracil-DNA glycosylase-like" evidence="11">
    <location>
        <begin position="51"/>
        <end position="226"/>
    </location>
</feature>
<reference evidence="13" key="1">
    <citation type="submission" date="2016-10" db="EMBL/GenBank/DDBJ databases">
        <authorList>
            <person name="Varghese N."/>
            <person name="Submissions S."/>
        </authorList>
    </citation>
    <scope>NUCLEOTIDE SEQUENCE [LARGE SCALE GENOMIC DNA]</scope>
    <source>
        <strain evidence="13">DSM 22619</strain>
    </source>
</reference>
<dbReference type="STRING" id="604330.SAMN04489857_0310"/>
<evidence type="ECO:0000256" key="7">
    <source>
        <dbReference type="ARBA" id="ARBA00023204"/>
    </source>
</evidence>
<evidence type="ECO:0000256" key="2">
    <source>
        <dbReference type="ARBA" id="ARBA00002631"/>
    </source>
</evidence>
<keyword evidence="6 8" id="KW-0378">Hydrolase</keyword>
<keyword evidence="8" id="KW-0963">Cytoplasm</keyword>
<organism evidence="12 13">
    <name type="scientific">Parafannyhessea umbonata</name>
    <dbReference type="NCBI Taxonomy" id="604330"/>
    <lineage>
        <taxon>Bacteria</taxon>
        <taxon>Bacillati</taxon>
        <taxon>Actinomycetota</taxon>
        <taxon>Coriobacteriia</taxon>
        <taxon>Coriobacteriales</taxon>
        <taxon>Atopobiaceae</taxon>
        <taxon>Parafannyhessea</taxon>
    </lineage>
</organism>
<sequence>MDATKDNVGLWLDGAPDQVRRDTERLLGEVERLRQDQVIYPAQDQILRALELTAPNDVRVVILGQDPYHEPGQAMGLSFSVPAGQRLPPSLRNVYKELSQDLGCEPPATGDLTPWARQGVLLLNTTLTVREHAANSHVRLGWQSLTNYLVRRTTELPQPICYLAWGRHAATLVTSAIEDARSAGTLAGEKCVLSSTHPSPLSANRAGGGLVPFMGSRPFSQANAFLASHGAKPVQWA</sequence>
<keyword evidence="5 8" id="KW-0227">DNA damage</keyword>
<feature type="active site" description="Proton acceptor" evidence="8 9">
    <location>
        <position position="66"/>
    </location>
</feature>
<evidence type="ECO:0000256" key="9">
    <source>
        <dbReference type="PROSITE-ProRule" id="PRU10072"/>
    </source>
</evidence>
<dbReference type="Gene3D" id="3.40.470.10">
    <property type="entry name" value="Uracil-DNA glycosylase-like domain"/>
    <property type="match status" value="1"/>
</dbReference>
<dbReference type="Pfam" id="PF03167">
    <property type="entry name" value="UDG"/>
    <property type="match status" value="1"/>
</dbReference>
<evidence type="ECO:0000256" key="8">
    <source>
        <dbReference type="HAMAP-Rule" id="MF_00148"/>
    </source>
</evidence>
<comment type="function">
    <text evidence="2 8 10">Excises uracil residues from the DNA which can arise as a result of misincorporation of dUMP residues by DNA polymerase or due to deamination of cytosine.</text>
</comment>
<dbReference type="GO" id="GO:0005737">
    <property type="term" value="C:cytoplasm"/>
    <property type="evidence" value="ECO:0007669"/>
    <property type="project" value="UniProtKB-SubCell"/>
</dbReference>
<name>A0A1G6IE60_9ACTN</name>
<dbReference type="SMART" id="SM00986">
    <property type="entry name" value="UDG"/>
    <property type="match status" value="1"/>
</dbReference>
<dbReference type="EC" id="3.2.2.27" evidence="4 8"/>
<accession>A0A1G6IE60</accession>
<dbReference type="SUPFAM" id="SSF52141">
    <property type="entry name" value="Uracil-DNA glycosylase-like"/>
    <property type="match status" value="1"/>
</dbReference>
<dbReference type="EMBL" id="FMZL01000002">
    <property type="protein sequence ID" value="SDC04819.1"/>
    <property type="molecule type" value="Genomic_DNA"/>
</dbReference>